<dbReference type="STRING" id="82805.SAMN04487998_2385"/>
<evidence type="ECO:0000256" key="1">
    <source>
        <dbReference type="SAM" id="Phobius"/>
    </source>
</evidence>
<name>A0A1I0GF64_9BACT</name>
<reference evidence="3" key="1">
    <citation type="submission" date="2016-10" db="EMBL/GenBank/DDBJ databases">
        <authorList>
            <person name="Varghese N."/>
            <person name="Submissions S."/>
        </authorList>
    </citation>
    <scope>NUCLEOTIDE SEQUENCE [LARGE SCALE GENOMIC DNA]</scope>
    <source>
        <strain evidence="3">DSM 15310</strain>
    </source>
</reference>
<organism evidence="2 3">
    <name type="scientific">Hymenobacter actinosclerus</name>
    <dbReference type="NCBI Taxonomy" id="82805"/>
    <lineage>
        <taxon>Bacteria</taxon>
        <taxon>Pseudomonadati</taxon>
        <taxon>Bacteroidota</taxon>
        <taxon>Cytophagia</taxon>
        <taxon>Cytophagales</taxon>
        <taxon>Hymenobacteraceae</taxon>
        <taxon>Hymenobacter</taxon>
    </lineage>
</organism>
<gene>
    <name evidence="2" type="ORF">SAMN04487998_2385</name>
</gene>
<proteinExistence type="predicted"/>
<evidence type="ECO:0000313" key="2">
    <source>
        <dbReference type="EMBL" id="SET69727.1"/>
    </source>
</evidence>
<feature type="transmembrane region" description="Helical" evidence="1">
    <location>
        <begin position="13"/>
        <end position="34"/>
    </location>
</feature>
<evidence type="ECO:0000313" key="3">
    <source>
        <dbReference type="Proteomes" id="UP000198697"/>
    </source>
</evidence>
<protein>
    <submittedName>
        <fullName evidence="2">Uncharacterized protein</fullName>
    </submittedName>
</protein>
<keyword evidence="1" id="KW-0812">Transmembrane</keyword>
<sequence length="101" mass="10806">MAAPVHSSTPASLLTWLLAGALVLSVGVNLYCLTPDYQSVRQNRAGAPNTLGLFDGDDDDEEQDSAWTALHEELRQTRQRLAACQSRAAAQAAAPDTLALR</sequence>
<dbReference type="EMBL" id="FOHS01000003">
    <property type="protein sequence ID" value="SET69727.1"/>
    <property type="molecule type" value="Genomic_DNA"/>
</dbReference>
<keyword evidence="3" id="KW-1185">Reference proteome</keyword>
<dbReference type="Proteomes" id="UP000198697">
    <property type="component" value="Unassembled WGS sequence"/>
</dbReference>
<keyword evidence="1" id="KW-1133">Transmembrane helix</keyword>
<accession>A0A1I0GF64</accession>
<keyword evidence="1" id="KW-0472">Membrane</keyword>
<dbReference type="AlphaFoldDB" id="A0A1I0GF64"/>